<gene>
    <name evidence="1" type="ORF">B0H17DRAFT_1201136</name>
</gene>
<accession>A0AAD7DH55</accession>
<comment type="caution">
    <text evidence="1">The sequence shown here is derived from an EMBL/GenBank/DDBJ whole genome shotgun (WGS) entry which is preliminary data.</text>
</comment>
<proteinExistence type="predicted"/>
<evidence type="ECO:0000313" key="2">
    <source>
        <dbReference type="Proteomes" id="UP001221757"/>
    </source>
</evidence>
<dbReference type="Pfam" id="PF07927">
    <property type="entry name" value="HicA_toxin"/>
    <property type="match status" value="1"/>
</dbReference>
<sequence>MPWRSFLKLIRDLGFTYDASTAGSALRFDPPHANDVAITFHKPHPDPTIHPVIAREFGKKLMKNYGWSEVDLP</sequence>
<evidence type="ECO:0008006" key="3">
    <source>
        <dbReference type="Google" id="ProtNLM"/>
    </source>
</evidence>
<dbReference type="InterPro" id="IPR012933">
    <property type="entry name" value="HicA_mRNA_interferase"/>
</dbReference>
<dbReference type="GO" id="GO:0003729">
    <property type="term" value="F:mRNA binding"/>
    <property type="evidence" value="ECO:0007669"/>
    <property type="project" value="InterPro"/>
</dbReference>
<organism evidence="1 2">
    <name type="scientific">Mycena rosella</name>
    <name type="common">Pink bonnet</name>
    <name type="synonym">Agaricus rosellus</name>
    <dbReference type="NCBI Taxonomy" id="1033263"/>
    <lineage>
        <taxon>Eukaryota</taxon>
        <taxon>Fungi</taxon>
        <taxon>Dikarya</taxon>
        <taxon>Basidiomycota</taxon>
        <taxon>Agaricomycotina</taxon>
        <taxon>Agaricomycetes</taxon>
        <taxon>Agaricomycetidae</taxon>
        <taxon>Agaricales</taxon>
        <taxon>Marasmiineae</taxon>
        <taxon>Mycenaceae</taxon>
        <taxon>Mycena</taxon>
    </lineage>
</organism>
<reference evidence="1" key="1">
    <citation type="submission" date="2023-03" db="EMBL/GenBank/DDBJ databases">
        <title>Massive genome expansion in bonnet fungi (Mycena s.s.) driven by repeated elements and novel gene families across ecological guilds.</title>
        <authorList>
            <consortium name="Lawrence Berkeley National Laboratory"/>
            <person name="Harder C.B."/>
            <person name="Miyauchi S."/>
            <person name="Viragh M."/>
            <person name="Kuo A."/>
            <person name="Thoen E."/>
            <person name="Andreopoulos B."/>
            <person name="Lu D."/>
            <person name="Skrede I."/>
            <person name="Drula E."/>
            <person name="Henrissat B."/>
            <person name="Morin E."/>
            <person name="Kohler A."/>
            <person name="Barry K."/>
            <person name="LaButti K."/>
            <person name="Morin E."/>
            <person name="Salamov A."/>
            <person name="Lipzen A."/>
            <person name="Mereny Z."/>
            <person name="Hegedus B."/>
            <person name="Baldrian P."/>
            <person name="Stursova M."/>
            <person name="Weitz H."/>
            <person name="Taylor A."/>
            <person name="Grigoriev I.V."/>
            <person name="Nagy L.G."/>
            <person name="Martin F."/>
            <person name="Kauserud H."/>
        </authorList>
    </citation>
    <scope>NUCLEOTIDE SEQUENCE</scope>
    <source>
        <strain evidence="1">CBHHK067</strain>
    </source>
</reference>
<dbReference type="EMBL" id="JARKIE010000059">
    <property type="protein sequence ID" value="KAJ7691275.1"/>
    <property type="molecule type" value="Genomic_DNA"/>
</dbReference>
<keyword evidence="2" id="KW-1185">Reference proteome</keyword>
<protein>
    <recommendedName>
        <fullName evidence="3">HicA protein</fullName>
    </recommendedName>
</protein>
<dbReference type="AlphaFoldDB" id="A0AAD7DH55"/>
<evidence type="ECO:0000313" key="1">
    <source>
        <dbReference type="EMBL" id="KAJ7691275.1"/>
    </source>
</evidence>
<dbReference type="Proteomes" id="UP001221757">
    <property type="component" value="Unassembled WGS sequence"/>
</dbReference>
<name>A0AAD7DH55_MYCRO</name>